<dbReference type="InterPro" id="IPR010987">
    <property type="entry name" value="Glutathione-S-Trfase_C-like"/>
</dbReference>
<dbReference type="PROSITE" id="PS50405">
    <property type="entry name" value="GST_CTER"/>
    <property type="match status" value="1"/>
</dbReference>
<evidence type="ECO:0000313" key="3">
    <source>
        <dbReference type="EMBL" id="MDO6415600.1"/>
    </source>
</evidence>
<feature type="domain" description="GST N-terminal" evidence="1">
    <location>
        <begin position="1"/>
        <end position="80"/>
    </location>
</feature>
<dbReference type="PROSITE" id="PS50404">
    <property type="entry name" value="GST_NTER"/>
    <property type="match status" value="1"/>
</dbReference>
<keyword evidence="4" id="KW-1185">Reference proteome</keyword>
<dbReference type="CDD" id="cd03046">
    <property type="entry name" value="GST_N_GTT1_like"/>
    <property type="match status" value="1"/>
</dbReference>
<evidence type="ECO:0000313" key="4">
    <source>
        <dbReference type="Proteomes" id="UP001169764"/>
    </source>
</evidence>
<dbReference type="Proteomes" id="UP001169764">
    <property type="component" value="Unassembled WGS sequence"/>
</dbReference>
<sequence length="209" mass="22779">MITLHHLNFSRSTRVLWLLEELGLKYELKAYERDQNFRAPAALRAVHPLGKAPILVDDDLVLAESSTILRYLEQKYGDGRLVPAPGTPERALHDEWLDFVESSAGLPIMFTLLGAKTGGLPPGLAGFTAPELAKTLSYISDRVADRPFLMGERLTLADIQMVYLLAALRNAGQLGDYPAVAAYLERLEATPGLTKAVALGGPMTPPARS</sequence>
<dbReference type="SFLD" id="SFLDG01150">
    <property type="entry name" value="Main.1:_Beta-like"/>
    <property type="match status" value="1"/>
</dbReference>
<dbReference type="PANTHER" id="PTHR44051:SF9">
    <property type="entry name" value="GLUTATHIONE S-TRANSFERASE 1"/>
    <property type="match status" value="1"/>
</dbReference>
<dbReference type="InterPro" id="IPR036282">
    <property type="entry name" value="Glutathione-S-Trfase_C_sf"/>
</dbReference>
<dbReference type="PANTHER" id="PTHR44051">
    <property type="entry name" value="GLUTATHIONE S-TRANSFERASE-RELATED"/>
    <property type="match status" value="1"/>
</dbReference>
<dbReference type="SUPFAM" id="SSF47616">
    <property type="entry name" value="GST C-terminal domain-like"/>
    <property type="match status" value="1"/>
</dbReference>
<comment type="caution">
    <text evidence="3">The sequence shown here is derived from an EMBL/GenBank/DDBJ whole genome shotgun (WGS) entry which is preliminary data.</text>
</comment>
<dbReference type="SUPFAM" id="SSF52833">
    <property type="entry name" value="Thioredoxin-like"/>
    <property type="match status" value="1"/>
</dbReference>
<dbReference type="Gene3D" id="1.20.1050.10">
    <property type="match status" value="1"/>
</dbReference>
<dbReference type="SFLD" id="SFLDG00358">
    <property type="entry name" value="Main_(cytGST)"/>
    <property type="match status" value="1"/>
</dbReference>
<dbReference type="SFLD" id="SFLDS00019">
    <property type="entry name" value="Glutathione_Transferase_(cytos"/>
    <property type="match status" value="1"/>
</dbReference>
<dbReference type="InterPro" id="IPR004045">
    <property type="entry name" value="Glutathione_S-Trfase_N"/>
</dbReference>
<organism evidence="3 4">
    <name type="scientific">Sphingomonas natans</name>
    <dbReference type="NCBI Taxonomy" id="3063330"/>
    <lineage>
        <taxon>Bacteria</taxon>
        <taxon>Pseudomonadati</taxon>
        <taxon>Pseudomonadota</taxon>
        <taxon>Alphaproteobacteria</taxon>
        <taxon>Sphingomonadales</taxon>
        <taxon>Sphingomonadaceae</taxon>
        <taxon>Sphingomonas</taxon>
    </lineage>
</organism>
<dbReference type="Gene3D" id="3.40.30.10">
    <property type="entry name" value="Glutaredoxin"/>
    <property type="match status" value="1"/>
</dbReference>
<evidence type="ECO:0000259" key="1">
    <source>
        <dbReference type="PROSITE" id="PS50404"/>
    </source>
</evidence>
<dbReference type="Pfam" id="PF13410">
    <property type="entry name" value="GST_C_2"/>
    <property type="match status" value="1"/>
</dbReference>
<gene>
    <name evidence="3" type="ORF">Q4F19_14515</name>
</gene>
<dbReference type="EMBL" id="JAUOTP010000006">
    <property type="protein sequence ID" value="MDO6415600.1"/>
    <property type="molecule type" value="Genomic_DNA"/>
</dbReference>
<dbReference type="RefSeq" id="WP_303543731.1">
    <property type="nucleotide sequence ID" value="NZ_JAUOTP010000006.1"/>
</dbReference>
<dbReference type="InterPro" id="IPR036249">
    <property type="entry name" value="Thioredoxin-like_sf"/>
</dbReference>
<reference evidence="3" key="1">
    <citation type="submission" date="2023-07" db="EMBL/GenBank/DDBJ databases">
        <authorList>
            <person name="Kim M."/>
        </authorList>
    </citation>
    <scope>NUCLEOTIDE SEQUENCE</scope>
    <source>
        <strain evidence="3">BIUV-7</strain>
    </source>
</reference>
<feature type="domain" description="GST C-terminal" evidence="2">
    <location>
        <begin position="86"/>
        <end position="206"/>
    </location>
</feature>
<proteinExistence type="predicted"/>
<evidence type="ECO:0000259" key="2">
    <source>
        <dbReference type="PROSITE" id="PS50405"/>
    </source>
</evidence>
<accession>A0ABT8YBA0</accession>
<dbReference type="Pfam" id="PF02798">
    <property type="entry name" value="GST_N"/>
    <property type="match status" value="1"/>
</dbReference>
<name>A0ABT8YBA0_9SPHN</name>
<protein>
    <submittedName>
        <fullName evidence="3">Glutathione S-transferase family protein</fullName>
    </submittedName>
</protein>
<dbReference type="InterPro" id="IPR040079">
    <property type="entry name" value="Glutathione_S-Trfase"/>
</dbReference>